<sequence>MMLDAHDWSMTTEQILSSCGDSRHTVGPDGTNRYGNRYAPEPGLLSFGSCTSSTISDVAFEAADRLHGWVRALDPEAVEQSVDDLYERVRTELVANIAMTSASALDVVVCPSGTDAELVPLLVALAEGRRVTTVLVGASEAGSGTAHAARGHHFDAVTPSGRGVEPGTPVDGDVADRVGLERVTIRDGAGVPREEKEIDDEVRAIVGAAAARGEHVLLHIIAHSKTGVHAPSLELVDALVHAHPGQVDVVIDAAQGRFSRQGLLRSLQRGYMVMVTGSKFFGGPPFAGAVLVPHERAGGRAVPAEVPEPFGDYLVRAMLPRTWTGARASVAPGLALGVLMRWWAALAEIRDYYSVPATLRLEVLRTFQSVVPEIVAGTRHLDLSTVPPPNRCRDATRLLESNTTVFPFTCRTDDGHLLGMEPLRALARAVRYGSVDDERLRPDLAALRCELGQPVELAGGGESFAVLRVALGGRDIIRACVTPSLGSTFAERREHLARDVALTLEKVDALVALAHTDALEGAR</sequence>
<evidence type="ECO:0000313" key="2">
    <source>
        <dbReference type="Proteomes" id="UP000677016"/>
    </source>
</evidence>
<dbReference type="EMBL" id="JAGSNF010000012">
    <property type="protein sequence ID" value="MBR7743504.1"/>
    <property type="molecule type" value="Genomic_DNA"/>
</dbReference>
<evidence type="ECO:0000313" key="1">
    <source>
        <dbReference type="EMBL" id="MBR7743504.1"/>
    </source>
</evidence>
<protein>
    <submittedName>
        <fullName evidence="1">Uncharacterized protein</fullName>
    </submittedName>
</protein>
<comment type="caution">
    <text evidence="1">The sequence shown here is derived from an EMBL/GenBank/DDBJ whole genome shotgun (WGS) entry which is preliminary data.</text>
</comment>
<dbReference type="InterPro" id="IPR015421">
    <property type="entry name" value="PyrdxlP-dep_Trfase_major"/>
</dbReference>
<keyword evidence="2" id="KW-1185">Reference proteome</keyword>
<name>A0A941D7G4_9MICO</name>
<gene>
    <name evidence="1" type="ORF">KC207_09410</name>
</gene>
<dbReference type="Proteomes" id="UP000677016">
    <property type="component" value="Unassembled WGS sequence"/>
</dbReference>
<dbReference type="AlphaFoldDB" id="A0A941D7G4"/>
<accession>A0A941D7G4</accession>
<dbReference type="Gene3D" id="3.40.640.10">
    <property type="entry name" value="Type I PLP-dependent aspartate aminotransferase-like (Major domain)"/>
    <property type="match status" value="1"/>
</dbReference>
<dbReference type="RefSeq" id="WP_211602759.1">
    <property type="nucleotide sequence ID" value="NZ_JAGSNF010000012.1"/>
</dbReference>
<proteinExistence type="predicted"/>
<reference evidence="1" key="1">
    <citation type="submission" date="2021-04" db="EMBL/GenBank/DDBJ databases">
        <title>Phycicoccus avicenniae sp. nov., a novel endophytic actinomycetes isolated from branch of Avicennia mariana.</title>
        <authorList>
            <person name="Tuo L."/>
        </authorList>
    </citation>
    <scope>NUCLEOTIDE SEQUENCE</scope>
    <source>
        <strain evidence="1">BSK3Z-2</strain>
    </source>
</reference>
<organism evidence="1 2">
    <name type="scientific">Phycicoccus avicenniae</name>
    <dbReference type="NCBI Taxonomy" id="2828860"/>
    <lineage>
        <taxon>Bacteria</taxon>
        <taxon>Bacillati</taxon>
        <taxon>Actinomycetota</taxon>
        <taxon>Actinomycetes</taxon>
        <taxon>Micrococcales</taxon>
        <taxon>Intrasporangiaceae</taxon>
        <taxon>Phycicoccus</taxon>
    </lineage>
</organism>
<dbReference type="InterPro" id="IPR015424">
    <property type="entry name" value="PyrdxlP-dep_Trfase"/>
</dbReference>
<dbReference type="SUPFAM" id="SSF53383">
    <property type="entry name" value="PLP-dependent transferases"/>
    <property type="match status" value="1"/>
</dbReference>